<dbReference type="InterPro" id="IPR027417">
    <property type="entry name" value="P-loop_NTPase"/>
</dbReference>
<evidence type="ECO:0000313" key="3">
    <source>
        <dbReference type="EMBL" id="PSL12658.1"/>
    </source>
</evidence>
<organism evidence="3 4">
    <name type="scientific">Marinobacterium halophilum</name>
    <dbReference type="NCBI Taxonomy" id="267374"/>
    <lineage>
        <taxon>Bacteria</taxon>
        <taxon>Pseudomonadati</taxon>
        <taxon>Pseudomonadota</taxon>
        <taxon>Gammaproteobacteria</taxon>
        <taxon>Oceanospirillales</taxon>
        <taxon>Oceanospirillaceae</taxon>
        <taxon>Marinobacterium</taxon>
    </lineage>
</organism>
<name>A0A2P8ET96_9GAMM</name>
<feature type="region of interest" description="Disordered" evidence="1">
    <location>
        <begin position="273"/>
        <end position="295"/>
    </location>
</feature>
<dbReference type="InterPro" id="IPR008900">
    <property type="entry name" value="Zot_N"/>
</dbReference>
<comment type="caution">
    <text evidence="3">The sequence shown here is derived from an EMBL/GenBank/DDBJ whole genome shotgun (WGS) entry which is preliminary data.</text>
</comment>
<dbReference type="OrthoDB" id="6280543at2"/>
<feature type="domain" description="Zona occludens toxin N-terminal" evidence="2">
    <location>
        <begin position="2"/>
        <end position="215"/>
    </location>
</feature>
<keyword evidence="4" id="KW-1185">Reference proteome</keyword>
<reference evidence="3 4" key="1">
    <citation type="submission" date="2018-03" db="EMBL/GenBank/DDBJ databases">
        <title>Genomic Encyclopedia of Archaeal and Bacterial Type Strains, Phase II (KMG-II): from individual species to whole genera.</title>
        <authorList>
            <person name="Goeker M."/>
        </authorList>
    </citation>
    <scope>NUCLEOTIDE SEQUENCE [LARGE SCALE GENOMIC DNA]</scope>
    <source>
        <strain evidence="3 4">DSM 17586</strain>
    </source>
</reference>
<protein>
    <submittedName>
        <fullName evidence="3">Zona occludens toxin</fullName>
    </submittedName>
</protein>
<proteinExistence type="predicted"/>
<evidence type="ECO:0000259" key="2">
    <source>
        <dbReference type="Pfam" id="PF05707"/>
    </source>
</evidence>
<dbReference type="Pfam" id="PF05707">
    <property type="entry name" value="Zot"/>
    <property type="match status" value="1"/>
</dbReference>
<evidence type="ECO:0000256" key="1">
    <source>
        <dbReference type="SAM" id="MobiDB-lite"/>
    </source>
</evidence>
<evidence type="ECO:0000313" key="4">
    <source>
        <dbReference type="Proteomes" id="UP000242133"/>
    </source>
</evidence>
<sequence length="408" mass="45022">MSITIHHGSNGSYKTAGVMSDYFIPAAHAGRVVVTNIRGVDRARTMLNMEDVPDSFDVIYIDTDTREGRYQIATWFHWVPLGALCLFDESGVMFPKAWRQKDFDALDYPGGPDQASADGRPANWVEAWEMHRHFNWDIVLTAPNIKSIREDIRQTTEGAYKHKNRALLGPMFTGYREGYHDAQKNGQSATDFDVVRNKRVNPLVFRLYDSTRTGKAQQTLNGFNLFKSPRVLFALGISVSAAVYGITSGGLQIFMGPGTVPPAQPIDTPAVPAAVPTDAPDPAPARPNAPPAVDPRLRDVDAFSDRPAGSVDSGPLAGYKVWISGSLERSDLHIYHYVLTILIDGQPQEYISSDIQQMGYRIHSRGSCSAEIEFKQERYPISCVALAAREGRQVEQPTTLPALPSTAL</sequence>
<feature type="compositionally biased region" description="Pro residues" evidence="1">
    <location>
        <begin position="279"/>
        <end position="293"/>
    </location>
</feature>
<dbReference type="AlphaFoldDB" id="A0A2P8ET96"/>
<dbReference type="RefSeq" id="WP_106592280.1">
    <property type="nucleotide sequence ID" value="NZ_PYGI01000016.1"/>
</dbReference>
<gene>
    <name evidence="3" type="ORF">CLV44_11616</name>
</gene>
<dbReference type="Gene3D" id="3.40.50.300">
    <property type="entry name" value="P-loop containing nucleotide triphosphate hydrolases"/>
    <property type="match status" value="1"/>
</dbReference>
<dbReference type="Proteomes" id="UP000242133">
    <property type="component" value="Unassembled WGS sequence"/>
</dbReference>
<dbReference type="EMBL" id="PYGI01000016">
    <property type="protein sequence ID" value="PSL12658.1"/>
    <property type="molecule type" value="Genomic_DNA"/>
</dbReference>
<accession>A0A2P8ET96</accession>